<dbReference type="InterPro" id="IPR043519">
    <property type="entry name" value="NT_sf"/>
</dbReference>
<dbReference type="RefSeq" id="WP_379858565.1">
    <property type="nucleotide sequence ID" value="NZ_JBHZQA010000008.1"/>
</dbReference>
<dbReference type="SUPFAM" id="SSF81301">
    <property type="entry name" value="Nucleotidyltransferase"/>
    <property type="match status" value="1"/>
</dbReference>
<protein>
    <submittedName>
        <fullName evidence="1">Nucleotidyltransferase</fullName>
    </submittedName>
</protein>
<organism evidence="1 2">
    <name type="scientific">Flavobacterium fructosi</name>
    <dbReference type="NCBI Taxonomy" id="3230416"/>
    <lineage>
        <taxon>Bacteria</taxon>
        <taxon>Pseudomonadati</taxon>
        <taxon>Bacteroidota</taxon>
        <taxon>Flavobacteriia</taxon>
        <taxon>Flavobacteriales</taxon>
        <taxon>Flavobacteriaceae</taxon>
        <taxon>Flavobacterium</taxon>
    </lineage>
</organism>
<name>A0ABW6HP50_9FLAO</name>
<evidence type="ECO:0000313" key="2">
    <source>
        <dbReference type="Proteomes" id="UP001600039"/>
    </source>
</evidence>
<proteinExistence type="predicted"/>
<dbReference type="Proteomes" id="UP001600039">
    <property type="component" value="Unassembled WGS sequence"/>
</dbReference>
<accession>A0ABW6HP50</accession>
<sequence>MDIHKQIIDVWKYLSENNVNYLTIGGFAVNIYGYGRNTGDIIIFIEDTIANRENLRKAITQMGLGDFESIKTMRFIPGWTDFTLNINFRLDIMTSVKGLENQPFATLLEKANIIEIDGIPVFFIDYDNLIIAKKAANRLKDQLDIEELEKLNNKNI</sequence>
<dbReference type="Gene3D" id="3.30.460.40">
    <property type="match status" value="1"/>
</dbReference>
<gene>
    <name evidence="1" type="ORF">ACFX5D_12760</name>
</gene>
<keyword evidence="2" id="KW-1185">Reference proteome</keyword>
<dbReference type="InterPro" id="IPR018700">
    <property type="entry name" value="DUF2204"/>
</dbReference>
<evidence type="ECO:0000313" key="1">
    <source>
        <dbReference type="EMBL" id="MFE3848836.1"/>
    </source>
</evidence>
<dbReference type="Pfam" id="PF09970">
    <property type="entry name" value="DUF2204"/>
    <property type="match status" value="1"/>
</dbReference>
<comment type="caution">
    <text evidence="1">The sequence shown here is derived from an EMBL/GenBank/DDBJ whole genome shotgun (WGS) entry which is preliminary data.</text>
</comment>
<dbReference type="EMBL" id="JBHZQA010000008">
    <property type="protein sequence ID" value="MFE3848836.1"/>
    <property type="molecule type" value="Genomic_DNA"/>
</dbReference>
<reference evidence="1 2" key="1">
    <citation type="submission" date="2024-06" db="EMBL/GenBank/DDBJ databases">
        <title>Flavobacterium spp. isolated from glacier.</title>
        <authorList>
            <person name="Han D."/>
        </authorList>
    </citation>
    <scope>NUCLEOTIDE SEQUENCE [LARGE SCALE GENOMIC DNA]</scope>
    <source>
        <strain evidence="1 2">LB3P45</strain>
    </source>
</reference>